<feature type="transmembrane region" description="Helical" evidence="2">
    <location>
        <begin position="12"/>
        <end position="28"/>
    </location>
</feature>
<gene>
    <name evidence="4" type="ORF">M124_4185</name>
</gene>
<dbReference type="PATRIC" id="fig|1339315.3.peg.177"/>
<dbReference type="EMBL" id="JGCY01000061">
    <property type="protein sequence ID" value="EXY76916.1"/>
    <property type="molecule type" value="Genomic_DNA"/>
</dbReference>
<feature type="domain" description="Conjugative transposon TraM C-terminal" evidence="3">
    <location>
        <begin position="213"/>
        <end position="362"/>
    </location>
</feature>
<protein>
    <submittedName>
        <fullName evidence="4">Conjugative transposon TraM protein</fullName>
    </submittedName>
</protein>
<accession>A0A015U156</accession>
<evidence type="ECO:0000313" key="5">
    <source>
        <dbReference type="Proteomes" id="UP000020529"/>
    </source>
</evidence>
<dbReference type="AlphaFoldDB" id="A0A015U156"/>
<name>A0A015U156_BACFG</name>
<evidence type="ECO:0000313" key="4">
    <source>
        <dbReference type="EMBL" id="EXY76916.1"/>
    </source>
</evidence>
<sequence>MKQIDIKKPKYIIPILILPFILGIGWLVKDMINSAPAEETTLVETEELNLDIPDANLEKREIKSKFESLKGAFNKSSDYSSIQTIDKEEEVSEIESSGSLYSNDEIRQIDSLNQASRIREKELEQQIKGFPTIDESSQTETRKAPEKSKMQEEMELFKMQMAYIDSLQNPRPRTPQKKQDEKPKEKAIEVVKAKNPAEVYFNTVGKEQKTSLITAILDETLKVTDGSRVRIRLLDDIMINDALLTKGTYLYGNVSGFKAQRVHINISSIMVDGKQMKVDLSVYDNDGQEGFFVPSSAFRDLSKDVGAQIGSQTIQMNSQSEGVEQFALGALQDAYRSTTQALSKNIKKNKAKLKYNTQVFLVNNKDKEQ</sequence>
<keyword evidence="2" id="KW-0812">Transmembrane</keyword>
<dbReference type="InterPro" id="IPR055407">
    <property type="entry name" value="TraM_C"/>
</dbReference>
<evidence type="ECO:0000259" key="3">
    <source>
        <dbReference type="Pfam" id="PF12508"/>
    </source>
</evidence>
<dbReference type="Pfam" id="PF12508">
    <property type="entry name" value="Transposon_TraM"/>
    <property type="match status" value="1"/>
</dbReference>
<comment type="caution">
    <text evidence="4">The sequence shown here is derived from an EMBL/GenBank/DDBJ whole genome shotgun (WGS) entry which is preliminary data.</text>
</comment>
<proteinExistence type="predicted"/>
<reference evidence="4 5" key="1">
    <citation type="submission" date="2014-02" db="EMBL/GenBank/DDBJ databases">
        <authorList>
            <person name="Sears C."/>
            <person name="Carroll K."/>
            <person name="Sack B.R."/>
            <person name="Qadri F."/>
            <person name="Myers L.L."/>
            <person name="Chung G.-T."/>
            <person name="Escheverria P."/>
            <person name="Fraser C.M."/>
            <person name="Sadzewicz L."/>
            <person name="Shefchek K.A."/>
            <person name="Tallon L."/>
            <person name="Das S.P."/>
            <person name="Daugherty S."/>
            <person name="Mongodin E.F."/>
        </authorList>
    </citation>
    <scope>NUCLEOTIDE SEQUENCE [LARGE SCALE GENOMIC DNA]</scope>
    <source>
        <strain evidence="5">3988T(B)14</strain>
    </source>
</reference>
<evidence type="ECO:0000256" key="1">
    <source>
        <dbReference type="SAM" id="MobiDB-lite"/>
    </source>
</evidence>
<evidence type="ECO:0000256" key="2">
    <source>
        <dbReference type="SAM" id="Phobius"/>
    </source>
</evidence>
<dbReference type="RefSeq" id="WP_032586888.1">
    <property type="nucleotide sequence ID" value="NZ_JGCY01000061.1"/>
</dbReference>
<dbReference type="InterPro" id="IPR022187">
    <property type="entry name" value="Conjug_transposon_TraM"/>
</dbReference>
<dbReference type="Proteomes" id="UP000020529">
    <property type="component" value="Unassembled WGS sequence"/>
</dbReference>
<feature type="compositionally biased region" description="Basic and acidic residues" evidence="1">
    <location>
        <begin position="140"/>
        <end position="149"/>
    </location>
</feature>
<keyword evidence="2" id="KW-0472">Membrane</keyword>
<dbReference type="NCBIfam" id="TIGR03779">
    <property type="entry name" value="Bac_Flav_CT_M"/>
    <property type="match status" value="1"/>
</dbReference>
<keyword evidence="2" id="KW-1133">Transmembrane helix</keyword>
<organism evidence="4 5">
    <name type="scientific">Bacteroides fragilis str. 3988T(B)14</name>
    <dbReference type="NCBI Taxonomy" id="1339315"/>
    <lineage>
        <taxon>Bacteria</taxon>
        <taxon>Pseudomonadati</taxon>
        <taxon>Bacteroidota</taxon>
        <taxon>Bacteroidia</taxon>
        <taxon>Bacteroidales</taxon>
        <taxon>Bacteroidaceae</taxon>
        <taxon>Bacteroides</taxon>
    </lineage>
</organism>
<feature type="region of interest" description="Disordered" evidence="1">
    <location>
        <begin position="130"/>
        <end position="149"/>
    </location>
</feature>